<name>A0AA48KBZ5_9BACT</name>
<feature type="domain" description="OLD protein-like TOPRIM" evidence="1">
    <location>
        <begin position="372"/>
        <end position="436"/>
    </location>
</feature>
<dbReference type="InterPro" id="IPR034139">
    <property type="entry name" value="TOPRIM_OLD"/>
</dbReference>
<dbReference type="RefSeq" id="WP_243333639.1">
    <property type="nucleotide sequence ID" value="NZ_AP027081.1"/>
</dbReference>
<dbReference type="CDD" id="cd01026">
    <property type="entry name" value="TOPRIM_OLD"/>
    <property type="match status" value="1"/>
</dbReference>
<dbReference type="GO" id="GO:0000731">
    <property type="term" value="P:DNA synthesis involved in DNA repair"/>
    <property type="evidence" value="ECO:0007669"/>
    <property type="project" value="TreeGrafter"/>
</dbReference>
<keyword evidence="2" id="KW-0540">Nuclease</keyword>
<evidence type="ECO:0000313" key="3">
    <source>
        <dbReference type="Proteomes" id="UP001228113"/>
    </source>
</evidence>
<dbReference type="Pfam" id="PF11398">
    <property type="entry name" value="DUF2813"/>
    <property type="match status" value="1"/>
</dbReference>
<dbReference type="AlphaFoldDB" id="A0AA48KBZ5"/>
<proteinExistence type="predicted"/>
<protein>
    <submittedName>
        <fullName evidence="2">ATP-dependent endonuclease</fullName>
    </submittedName>
</protein>
<dbReference type="PANTHER" id="PTHR32182:SF19">
    <property type="entry name" value="HOMOLOGY WITH RECF PROTEIN"/>
    <property type="match status" value="1"/>
</dbReference>
<keyword evidence="2" id="KW-0378">Hydrolase</keyword>
<accession>A0AA48KBZ5</accession>
<dbReference type="SUPFAM" id="SSF52540">
    <property type="entry name" value="P-loop containing nucleoside triphosphate hydrolases"/>
    <property type="match status" value="1"/>
</dbReference>
<organism evidence="2 3">
    <name type="scientific">Mesoterricola sediminis</name>
    <dbReference type="NCBI Taxonomy" id="2927980"/>
    <lineage>
        <taxon>Bacteria</taxon>
        <taxon>Pseudomonadati</taxon>
        <taxon>Acidobacteriota</taxon>
        <taxon>Holophagae</taxon>
        <taxon>Holophagales</taxon>
        <taxon>Holophagaceae</taxon>
        <taxon>Mesoterricola</taxon>
    </lineage>
</organism>
<gene>
    <name evidence="2" type="ORF">METESE_13890</name>
</gene>
<dbReference type="GO" id="GO:0006302">
    <property type="term" value="P:double-strand break repair"/>
    <property type="evidence" value="ECO:0007669"/>
    <property type="project" value="TreeGrafter"/>
</dbReference>
<dbReference type="Pfam" id="PF20469">
    <property type="entry name" value="OLD-like_TOPRIM"/>
    <property type="match status" value="1"/>
</dbReference>
<dbReference type="PANTHER" id="PTHR32182">
    <property type="entry name" value="DNA REPLICATION AND REPAIR PROTEIN RECF"/>
    <property type="match status" value="1"/>
</dbReference>
<evidence type="ECO:0000313" key="2">
    <source>
        <dbReference type="EMBL" id="BDU76431.1"/>
    </source>
</evidence>
<keyword evidence="3" id="KW-1185">Reference proteome</keyword>
<dbReference type="Gene3D" id="3.40.50.300">
    <property type="entry name" value="P-loop containing nucleotide triphosphate hydrolases"/>
    <property type="match status" value="1"/>
</dbReference>
<sequence length="543" mass="58982">MHLDHVEIVNYQGIARLRVQLEPDATVLFGENAWGKTSLVAALQSTLGGRGFTEADFHRVANDRTTIARHLSVTLAFQGEPEPGLAEAGWRDGQGAFHVVLQWAGRRMARGQCRVRLRFLDRLGRELPLDEEAVAARAAEVVRTHPLVVFRELRLADGILAPAMATDLELHEDPEKAVGRVFQRLLAVPHQVHPGELARGLEALKRVAQRRPDLFRALHGDGEAPLRRASDIADAPLGLQEGNSLADLARHAGAGMRQVALLTLVGAMLEAEASAPQGDGASPLLVLEDPETHLHPIQLATAWNLVAQLSVQKVVTSASASLMAGFPLRALRRLVRRSGDTAVFPDPDGPALGPTDVRRVAFHVRTHHADTLFARVWLLVEGETESWLLPELARVWGLHFPLEGVHCVPFAQAGLGPLVAFADRFGIPWHLVADGDDAGRHYVSKARGLLRGRPEARHITALPDLDLEHFLWREGYEDVYRRAAGPAAPGADASTVIHQALRACSKPGMALEVAEAAGSRGPAGIPRLLGRLFGILREKAVHP</sequence>
<dbReference type="Proteomes" id="UP001228113">
    <property type="component" value="Chromosome"/>
</dbReference>
<dbReference type="InterPro" id="IPR027417">
    <property type="entry name" value="P-loop_NTPase"/>
</dbReference>
<reference evidence="2" key="1">
    <citation type="journal article" date="2023" name="Int. J. Syst. Evol. Microbiol.">
        <title>Mesoterricola silvestris gen. nov., sp. nov., Mesoterricola sediminis sp. nov., Geothrix oryzae sp. nov., Geothrix edaphica sp. nov., Geothrix rubra sp. nov., and Geothrix limicola sp. nov., six novel members of Acidobacteriota isolated from soils.</title>
        <authorList>
            <person name="Itoh H."/>
            <person name="Sugisawa Y."/>
            <person name="Mise K."/>
            <person name="Xu Z."/>
            <person name="Kuniyasu M."/>
            <person name="Ushijima N."/>
            <person name="Kawano K."/>
            <person name="Kobayashi E."/>
            <person name="Shiratori Y."/>
            <person name="Masuda Y."/>
            <person name="Senoo K."/>
        </authorList>
    </citation>
    <scope>NUCLEOTIDE SEQUENCE</scope>
    <source>
        <strain evidence="2">W786</strain>
    </source>
</reference>
<dbReference type="EMBL" id="AP027081">
    <property type="protein sequence ID" value="BDU76431.1"/>
    <property type="molecule type" value="Genomic_DNA"/>
</dbReference>
<evidence type="ECO:0000259" key="1">
    <source>
        <dbReference type="Pfam" id="PF20469"/>
    </source>
</evidence>
<dbReference type="KEGG" id="msea:METESE_13890"/>
<dbReference type="InterPro" id="IPR022602">
    <property type="entry name" value="DUF2813"/>
</dbReference>
<dbReference type="GO" id="GO:0004519">
    <property type="term" value="F:endonuclease activity"/>
    <property type="evidence" value="ECO:0007669"/>
    <property type="project" value="UniProtKB-KW"/>
</dbReference>
<keyword evidence="2" id="KW-0255">Endonuclease</keyword>